<keyword evidence="1" id="KW-0472">Membrane</keyword>
<dbReference type="AlphaFoldDB" id="A0A6H5I2W4"/>
<reference evidence="3 4" key="1">
    <citation type="submission" date="2020-02" db="EMBL/GenBank/DDBJ databases">
        <authorList>
            <person name="Ferguson B K."/>
        </authorList>
    </citation>
    <scope>NUCLEOTIDE SEQUENCE [LARGE SCALE GENOMIC DNA]</scope>
</reference>
<feature type="transmembrane region" description="Helical" evidence="1">
    <location>
        <begin position="93"/>
        <end position="115"/>
    </location>
</feature>
<accession>A0A6H5I2W4</accession>
<dbReference type="Proteomes" id="UP000479190">
    <property type="component" value="Unassembled WGS sequence"/>
</dbReference>
<evidence type="ECO:0000313" key="3">
    <source>
        <dbReference type="EMBL" id="CAB0029381.1"/>
    </source>
</evidence>
<proteinExistence type="predicted"/>
<evidence type="ECO:0000256" key="2">
    <source>
        <dbReference type="SAM" id="SignalP"/>
    </source>
</evidence>
<keyword evidence="1" id="KW-0812">Transmembrane</keyword>
<feature type="chain" id="PRO_5026142889" description="Secreted protein" evidence="2">
    <location>
        <begin position="25"/>
        <end position="124"/>
    </location>
</feature>
<dbReference type="EMBL" id="CADCXV010000313">
    <property type="protein sequence ID" value="CAB0029381.1"/>
    <property type="molecule type" value="Genomic_DNA"/>
</dbReference>
<protein>
    <recommendedName>
        <fullName evidence="5">Secreted protein</fullName>
    </recommendedName>
</protein>
<evidence type="ECO:0000256" key="1">
    <source>
        <dbReference type="SAM" id="Phobius"/>
    </source>
</evidence>
<gene>
    <name evidence="3" type="ORF">TBRA_LOCUS1419</name>
</gene>
<evidence type="ECO:0000313" key="4">
    <source>
        <dbReference type="Proteomes" id="UP000479190"/>
    </source>
</evidence>
<sequence>MMTQQKREAIWTLVMFVCSSRACGTAYTIPSICLCNMHDECLSSSSSSTQYRFGVGDRCVIRIFGRKSKSYTYQRCYLVHLTESSRLSTATRAAAAVAAAQRSVLPLLLLLYLYAMKMSLRRSS</sequence>
<evidence type="ECO:0008006" key="5">
    <source>
        <dbReference type="Google" id="ProtNLM"/>
    </source>
</evidence>
<name>A0A6H5I2W4_9HYME</name>
<feature type="signal peptide" evidence="2">
    <location>
        <begin position="1"/>
        <end position="24"/>
    </location>
</feature>
<keyword evidence="2" id="KW-0732">Signal</keyword>
<keyword evidence="4" id="KW-1185">Reference proteome</keyword>
<organism evidence="3 4">
    <name type="scientific">Trichogramma brassicae</name>
    <dbReference type="NCBI Taxonomy" id="86971"/>
    <lineage>
        <taxon>Eukaryota</taxon>
        <taxon>Metazoa</taxon>
        <taxon>Ecdysozoa</taxon>
        <taxon>Arthropoda</taxon>
        <taxon>Hexapoda</taxon>
        <taxon>Insecta</taxon>
        <taxon>Pterygota</taxon>
        <taxon>Neoptera</taxon>
        <taxon>Endopterygota</taxon>
        <taxon>Hymenoptera</taxon>
        <taxon>Apocrita</taxon>
        <taxon>Proctotrupomorpha</taxon>
        <taxon>Chalcidoidea</taxon>
        <taxon>Trichogrammatidae</taxon>
        <taxon>Trichogramma</taxon>
    </lineage>
</organism>
<keyword evidence="1" id="KW-1133">Transmembrane helix</keyword>